<gene>
    <name evidence="1" type="ORF">DDY73_12280</name>
</gene>
<sequence>LFIDSDDFLVPDSIEYMLNIAENDDLDILMGDFQEVYESGKLINNNSARKFTLRLIHSPNYKNKLTSGIDFLSYEADFNYFPWRNLYKLDFLNRNNLRFLPGIIYEDTEFLIRCYYIAEKIRHIDVVFYNYRMTQFSISRDPLKRKKQVLAMLDNMSRIKILSEKFVTDAPKVFYYYRCFYVQTTLNLILNLAITSDIEFDLLQQIKKRDIRYLPCFGSFKQRFLTVLYNISPKLLLKIEMSLYKLLKR</sequence>
<name>A0A354M5H7_9BACT</name>
<evidence type="ECO:0000313" key="2">
    <source>
        <dbReference type="Proteomes" id="UP000262954"/>
    </source>
</evidence>
<dbReference type="SUPFAM" id="SSF53448">
    <property type="entry name" value="Nucleotide-diphospho-sugar transferases"/>
    <property type="match status" value="1"/>
</dbReference>
<proteinExistence type="predicted"/>
<dbReference type="Proteomes" id="UP000262954">
    <property type="component" value="Unassembled WGS sequence"/>
</dbReference>
<reference evidence="1 2" key="1">
    <citation type="journal article" date="2018" name="Nat. Biotechnol.">
        <title>A standardized bacterial taxonomy based on genome phylogeny substantially revises the tree of life.</title>
        <authorList>
            <person name="Parks D.H."/>
            <person name="Chuvochina M."/>
            <person name="Waite D.W."/>
            <person name="Rinke C."/>
            <person name="Skarshewski A."/>
            <person name="Chaumeil P.A."/>
            <person name="Hugenholtz P."/>
        </authorList>
    </citation>
    <scope>NUCLEOTIDE SEQUENCE [LARGE SCALE GENOMIC DNA]</scope>
    <source>
        <strain evidence="1">UBA11482</strain>
    </source>
</reference>
<evidence type="ECO:0008006" key="3">
    <source>
        <dbReference type="Google" id="ProtNLM"/>
    </source>
</evidence>
<dbReference type="Gene3D" id="3.90.550.10">
    <property type="entry name" value="Spore Coat Polysaccharide Biosynthesis Protein SpsA, Chain A"/>
    <property type="match status" value="1"/>
</dbReference>
<organism evidence="1 2">
    <name type="scientific">Coprobacter fastidiosus</name>
    <dbReference type="NCBI Taxonomy" id="1099853"/>
    <lineage>
        <taxon>Bacteria</taxon>
        <taxon>Pseudomonadati</taxon>
        <taxon>Bacteroidota</taxon>
        <taxon>Bacteroidia</taxon>
        <taxon>Bacteroidales</taxon>
        <taxon>Barnesiellaceae</taxon>
        <taxon>Coprobacter</taxon>
    </lineage>
</organism>
<feature type="non-terminal residue" evidence="1">
    <location>
        <position position="1"/>
    </location>
</feature>
<dbReference type="EMBL" id="DNWC01000159">
    <property type="protein sequence ID" value="HBJ09766.1"/>
    <property type="molecule type" value="Genomic_DNA"/>
</dbReference>
<comment type="caution">
    <text evidence="1">The sequence shown here is derived from an EMBL/GenBank/DDBJ whole genome shotgun (WGS) entry which is preliminary data.</text>
</comment>
<dbReference type="AlphaFoldDB" id="A0A354M5H7"/>
<protein>
    <recommendedName>
        <fullName evidence="3">Glycosyltransferase family 2 protein</fullName>
    </recommendedName>
</protein>
<dbReference type="InterPro" id="IPR029044">
    <property type="entry name" value="Nucleotide-diphossugar_trans"/>
</dbReference>
<accession>A0A354M5H7</accession>
<evidence type="ECO:0000313" key="1">
    <source>
        <dbReference type="EMBL" id="HBJ09766.1"/>
    </source>
</evidence>